<keyword evidence="3" id="KW-0813">Transport</keyword>
<evidence type="ECO:0000313" key="9">
    <source>
        <dbReference type="EMBL" id="MBK1668397.1"/>
    </source>
</evidence>
<sequence length="246" mass="25766">MPNSGQQTAGSERRPTRERIGFGLGGMRRGAREMALLAVSAVGPFAVAFGVAAQQAGMDVLGTGLMTALVFAGASQFAALGLWQEPLPVFSILLATIAVNSRFLLMGAALRPWMAHLPAWKVYPSLFFLVDPVWAKSLKEFDQGMDDAGYIIGAGLVFWVVWLAGTIAGFMLGGGIGDPARWGIDVLMPAFFAVMLTGMWRGPADALPWGVAAAAALAASQLLPGMWFVILGGIAGGLTGALRDGR</sequence>
<keyword evidence="4" id="KW-1003">Cell membrane</keyword>
<comment type="caution">
    <text evidence="9">The sequence shown here is derived from an EMBL/GenBank/DDBJ whole genome shotgun (WGS) entry which is preliminary data.</text>
</comment>
<reference evidence="9 10" key="1">
    <citation type="journal article" date="2020" name="Microorganisms">
        <title>Osmotic Adaptation and Compatible Solute Biosynthesis of Phototrophic Bacteria as Revealed from Genome Analyses.</title>
        <authorList>
            <person name="Imhoff J.F."/>
            <person name="Rahn T."/>
            <person name="Kunzel S."/>
            <person name="Keller A."/>
            <person name="Neulinger S.C."/>
        </authorList>
    </citation>
    <scope>NUCLEOTIDE SEQUENCE [LARGE SCALE GENOMIC DNA]</scope>
    <source>
        <strain evidence="9 10">DSM 9895</strain>
    </source>
</reference>
<feature type="transmembrane region" description="Helical" evidence="8">
    <location>
        <begin position="60"/>
        <end position="83"/>
    </location>
</feature>
<accession>A0ABS1DD72</accession>
<dbReference type="Proteomes" id="UP001296873">
    <property type="component" value="Unassembled WGS sequence"/>
</dbReference>
<evidence type="ECO:0000313" key="10">
    <source>
        <dbReference type="Proteomes" id="UP001296873"/>
    </source>
</evidence>
<organism evidence="9 10">
    <name type="scientific">Rhodovibrio sodomensis</name>
    <dbReference type="NCBI Taxonomy" id="1088"/>
    <lineage>
        <taxon>Bacteria</taxon>
        <taxon>Pseudomonadati</taxon>
        <taxon>Pseudomonadota</taxon>
        <taxon>Alphaproteobacteria</taxon>
        <taxon>Rhodospirillales</taxon>
        <taxon>Rhodovibrionaceae</taxon>
        <taxon>Rhodovibrio</taxon>
    </lineage>
</organism>
<dbReference type="InterPro" id="IPR011606">
    <property type="entry name" value="Brnchd-chn_aa_trnsp_permease"/>
</dbReference>
<evidence type="ECO:0000256" key="3">
    <source>
        <dbReference type="ARBA" id="ARBA00022448"/>
    </source>
</evidence>
<evidence type="ECO:0008006" key="11">
    <source>
        <dbReference type="Google" id="ProtNLM"/>
    </source>
</evidence>
<keyword evidence="5 8" id="KW-0812">Transmembrane</keyword>
<feature type="transmembrane region" description="Helical" evidence="8">
    <location>
        <begin position="89"/>
        <end position="110"/>
    </location>
</feature>
<gene>
    <name evidence="9" type="ORF">CKO28_10155</name>
</gene>
<feature type="transmembrane region" description="Helical" evidence="8">
    <location>
        <begin position="184"/>
        <end position="202"/>
    </location>
</feature>
<proteinExistence type="inferred from homology"/>
<protein>
    <recommendedName>
        <fullName evidence="11">Branched-chain amino acid ABC transporter permease</fullName>
    </recommendedName>
</protein>
<comment type="similarity">
    <text evidence="2">Belongs to the AzlC family.</text>
</comment>
<name>A0ABS1DD72_9PROT</name>
<feature type="transmembrane region" description="Helical" evidence="8">
    <location>
        <begin position="34"/>
        <end position="53"/>
    </location>
</feature>
<evidence type="ECO:0000256" key="6">
    <source>
        <dbReference type="ARBA" id="ARBA00022989"/>
    </source>
</evidence>
<keyword evidence="6 8" id="KW-1133">Transmembrane helix</keyword>
<dbReference type="PANTHER" id="PTHR34979:SF1">
    <property type="entry name" value="INNER MEMBRANE PROTEIN YGAZ"/>
    <property type="match status" value="1"/>
</dbReference>
<keyword evidence="7 8" id="KW-0472">Membrane</keyword>
<evidence type="ECO:0000256" key="5">
    <source>
        <dbReference type="ARBA" id="ARBA00022692"/>
    </source>
</evidence>
<dbReference type="EMBL" id="NRRL01000022">
    <property type="protein sequence ID" value="MBK1668397.1"/>
    <property type="molecule type" value="Genomic_DNA"/>
</dbReference>
<dbReference type="PANTHER" id="PTHR34979">
    <property type="entry name" value="INNER MEMBRANE PROTEIN YGAZ"/>
    <property type="match status" value="1"/>
</dbReference>
<dbReference type="RefSeq" id="WP_200340706.1">
    <property type="nucleotide sequence ID" value="NZ_NRRL01000022.1"/>
</dbReference>
<evidence type="ECO:0000256" key="7">
    <source>
        <dbReference type="ARBA" id="ARBA00023136"/>
    </source>
</evidence>
<feature type="transmembrane region" description="Helical" evidence="8">
    <location>
        <begin position="222"/>
        <end position="242"/>
    </location>
</feature>
<keyword evidence="10" id="KW-1185">Reference proteome</keyword>
<evidence type="ECO:0000256" key="8">
    <source>
        <dbReference type="SAM" id="Phobius"/>
    </source>
</evidence>
<evidence type="ECO:0000256" key="2">
    <source>
        <dbReference type="ARBA" id="ARBA00010735"/>
    </source>
</evidence>
<evidence type="ECO:0000256" key="1">
    <source>
        <dbReference type="ARBA" id="ARBA00004651"/>
    </source>
</evidence>
<feature type="transmembrane region" description="Helical" evidence="8">
    <location>
        <begin position="150"/>
        <end position="172"/>
    </location>
</feature>
<dbReference type="Pfam" id="PF03591">
    <property type="entry name" value="AzlC"/>
    <property type="match status" value="1"/>
</dbReference>
<feature type="transmembrane region" description="Helical" evidence="8">
    <location>
        <begin position="122"/>
        <end position="138"/>
    </location>
</feature>
<comment type="subcellular location">
    <subcellularLocation>
        <location evidence="1">Cell membrane</location>
        <topology evidence="1">Multi-pass membrane protein</topology>
    </subcellularLocation>
</comment>
<evidence type="ECO:0000256" key="4">
    <source>
        <dbReference type="ARBA" id="ARBA00022475"/>
    </source>
</evidence>